<protein>
    <submittedName>
        <fullName evidence="2">Uncharacterized protein</fullName>
    </submittedName>
</protein>
<keyword evidence="1" id="KW-0472">Membrane</keyword>
<feature type="transmembrane region" description="Helical" evidence="1">
    <location>
        <begin position="87"/>
        <end position="107"/>
    </location>
</feature>
<evidence type="ECO:0000313" key="2">
    <source>
        <dbReference type="EMBL" id="GBO15110.1"/>
    </source>
</evidence>
<name>A0A4Y2UU68_ARAVE</name>
<evidence type="ECO:0000256" key="1">
    <source>
        <dbReference type="SAM" id="Phobius"/>
    </source>
</evidence>
<sequence length="168" mass="18579">MIVQADNTVHTVLLLIQHRPTSIVPKRNRNCLSDQVYLVGKKRAQLRRPFLRPSKNLLSLFLVILPFYSLVLLLGNGQKSSTNPYPLFVSGVHLMSALLAPYLFWALDLPSPAVLNARDNWTSFITSTKEQTEGADSNPAPLLAFLMRTPAEAPALSAKVHGGGKSYR</sequence>
<gene>
    <name evidence="2" type="ORF">AVEN_412_1</name>
</gene>
<dbReference type="Proteomes" id="UP000499080">
    <property type="component" value="Unassembled WGS sequence"/>
</dbReference>
<accession>A0A4Y2UU68</accession>
<keyword evidence="3" id="KW-1185">Reference proteome</keyword>
<dbReference type="EMBL" id="BGPR01039179">
    <property type="protein sequence ID" value="GBO15110.1"/>
    <property type="molecule type" value="Genomic_DNA"/>
</dbReference>
<reference evidence="2 3" key="1">
    <citation type="journal article" date="2019" name="Sci. Rep.">
        <title>Orb-weaving spider Araneus ventricosus genome elucidates the spidroin gene catalogue.</title>
        <authorList>
            <person name="Kono N."/>
            <person name="Nakamura H."/>
            <person name="Ohtoshi R."/>
            <person name="Moran D.A.P."/>
            <person name="Shinohara A."/>
            <person name="Yoshida Y."/>
            <person name="Fujiwara M."/>
            <person name="Mori M."/>
            <person name="Tomita M."/>
            <person name="Arakawa K."/>
        </authorList>
    </citation>
    <scope>NUCLEOTIDE SEQUENCE [LARGE SCALE GENOMIC DNA]</scope>
</reference>
<comment type="caution">
    <text evidence="2">The sequence shown here is derived from an EMBL/GenBank/DDBJ whole genome shotgun (WGS) entry which is preliminary data.</text>
</comment>
<evidence type="ECO:0000313" key="3">
    <source>
        <dbReference type="Proteomes" id="UP000499080"/>
    </source>
</evidence>
<keyword evidence="1" id="KW-0812">Transmembrane</keyword>
<dbReference type="AlphaFoldDB" id="A0A4Y2UU68"/>
<organism evidence="2 3">
    <name type="scientific">Araneus ventricosus</name>
    <name type="common">Orbweaver spider</name>
    <name type="synonym">Epeira ventricosa</name>
    <dbReference type="NCBI Taxonomy" id="182803"/>
    <lineage>
        <taxon>Eukaryota</taxon>
        <taxon>Metazoa</taxon>
        <taxon>Ecdysozoa</taxon>
        <taxon>Arthropoda</taxon>
        <taxon>Chelicerata</taxon>
        <taxon>Arachnida</taxon>
        <taxon>Araneae</taxon>
        <taxon>Araneomorphae</taxon>
        <taxon>Entelegynae</taxon>
        <taxon>Araneoidea</taxon>
        <taxon>Araneidae</taxon>
        <taxon>Araneus</taxon>
    </lineage>
</organism>
<feature type="transmembrane region" description="Helical" evidence="1">
    <location>
        <begin position="57"/>
        <end position="75"/>
    </location>
</feature>
<proteinExistence type="predicted"/>
<keyword evidence="1" id="KW-1133">Transmembrane helix</keyword>